<dbReference type="EMBL" id="JANAWD010000868">
    <property type="protein sequence ID" value="KAJ3475368.1"/>
    <property type="molecule type" value="Genomic_DNA"/>
</dbReference>
<dbReference type="PROSITE" id="PS00028">
    <property type="entry name" value="ZINC_FINGER_C2H2_1"/>
    <property type="match status" value="1"/>
</dbReference>
<evidence type="ECO:0000313" key="4">
    <source>
        <dbReference type="EMBL" id="KAJ3475368.1"/>
    </source>
</evidence>
<comment type="caution">
    <text evidence="4">The sequence shown here is derived from an EMBL/GenBank/DDBJ whole genome shotgun (WGS) entry which is preliminary data.</text>
</comment>
<organism evidence="4 5">
    <name type="scientific">Meripilus lineatus</name>
    <dbReference type="NCBI Taxonomy" id="2056292"/>
    <lineage>
        <taxon>Eukaryota</taxon>
        <taxon>Fungi</taxon>
        <taxon>Dikarya</taxon>
        <taxon>Basidiomycota</taxon>
        <taxon>Agaricomycotina</taxon>
        <taxon>Agaricomycetes</taxon>
        <taxon>Polyporales</taxon>
        <taxon>Meripilaceae</taxon>
        <taxon>Meripilus</taxon>
    </lineage>
</organism>
<feature type="region of interest" description="Disordered" evidence="2">
    <location>
        <begin position="1"/>
        <end position="26"/>
    </location>
</feature>
<keyword evidence="5" id="KW-1185">Reference proteome</keyword>
<gene>
    <name evidence="4" type="ORF">NLI96_g11883</name>
</gene>
<keyword evidence="1" id="KW-0175">Coiled coil</keyword>
<sequence>MAYPTPPSSAVVPITNNVQHPYPPTQATIQLDDLDTSTRQTSWRYGRIFPQGFFLNALFPRAMTPAQLVVEQYRQHQHQLREQEEQSARLRLELELIGRYSLQTGSSIGSYSTGNASRTIQGTPPALPPKDYPRVQSPTIEVSDNGLPDQVYSGSSELDSDSLVTQYGDTETESEVEVEYGPRIRATSTRWECLAIARQEATQMISAMGFAVDIPCARNGCTDTLPNLDALTTHIDMHNMGTPGIPLFYDSGGQNNTPTRLWPAGLVTHVASTIAGRLNRFTARFTQAFWNP</sequence>
<evidence type="ECO:0000256" key="1">
    <source>
        <dbReference type="SAM" id="Coils"/>
    </source>
</evidence>
<evidence type="ECO:0000313" key="5">
    <source>
        <dbReference type="Proteomes" id="UP001212997"/>
    </source>
</evidence>
<dbReference type="AlphaFoldDB" id="A0AAD5Y831"/>
<feature type="domain" description="C2H2-type" evidence="3">
    <location>
        <begin position="216"/>
        <end position="238"/>
    </location>
</feature>
<accession>A0AAD5Y831</accession>
<feature type="compositionally biased region" description="Polar residues" evidence="2">
    <location>
        <begin position="111"/>
        <end position="122"/>
    </location>
</feature>
<reference evidence="4" key="1">
    <citation type="submission" date="2022-07" db="EMBL/GenBank/DDBJ databases">
        <title>Genome Sequence of Physisporinus lineatus.</title>
        <authorList>
            <person name="Buettner E."/>
        </authorList>
    </citation>
    <scope>NUCLEOTIDE SEQUENCE</scope>
    <source>
        <strain evidence="4">VT162</strain>
    </source>
</reference>
<dbReference type="InterPro" id="IPR013087">
    <property type="entry name" value="Znf_C2H2_type"/>
</dbReference>
<evidence type="ECO:0000259" key="3">
    <source>
        <dbReference type="PROSITE" id="PS00028"/>
    </source>
</evidence>
<name>A0AAD5Y831_9APHY</name>
<feature type="compositionally biased region" description="Polar residues" evidence="2">
    <location>
        <begin position="14"/>
        <end position="26"/>
    </location>
</feature>
<protein>
    <recommendedName>
        <fullName evidence="3">C2H2-type domain-containing protein</fullName>
    </recommendedName>
</protein>
<evidence type="ECO:0000256" key="2">
    <source>
        <dbReference type="SAM" id="MobiDB-lite"/>
    </source>
</evidence>
<dbReference type="Proteomes" id="UP001212997">
    <property type="component" value="Unassembled WGS sequence"/>
</dbReference>
<feature type="coiled-coil region" evidence="1">
    <location>
        <begin position="66"/>
        <end position="93"/>
    </location>
</feature>
<feature type="region of interest" description="Disordered" evidence="2">
    <location>
        <begin position="111"/>
        <end position="130"/>
    </location>
</feature>
<proteinExistence type="predicted"/>